<keyword evidence="1" id="KW-0732">Signal</keyword>
<evidence type="ECO:0000256" key="1">
    <source>
        <dbReference type="SAM" id="SignalP"/>
    </source>
</evidence>
<organism evidence="2 3">
    <name type="scientific">Undibacterium arcticum</name>
    <dbReference type="NCBI Taxonomy" id="1762892"/>
    <lineage>
        <taxon>Bacteria</taxon>
        <taxon>Pseudomonadati</taxon>
        <taxon>Pseudomonadota</taxon>
        <taxon>Betaproteobacteria</taxon>
        <taxon>Burkholderiales</taxon>
        <taxon>Oxalobacteraceae</taxon>
        <taxon>Undibacterium</taxon>
    </lineage>
</organism>
<reference evidence="3" key="1">
    <citation type="journal article" date="2019" name="Int. J. Syst. Evol. Microbiol.">
        <title>The Global Catalogue of Microorganisms (GCM) 10K type strain sequencing project: providing services to taxonomists for standard genome sequencing and annotation.</title>
        <authorList>
            <consortium name="The Broad Institute Genomics Platform"/>
            <consortium name="The Broad Institute Genome Sequencing Center for Infectious Disease"/>
            <person name="Wu L."/>
            <person name="Ma J."/>
        </authorList>
    </citation>
    <scope>NUCLEOTIDE SEQUENCE [LARGE SCALE GENOMIC DNA]</scope>
    <source>
        <strain evidence="3">KCTC 42986</strain>
    </source>
</reference>
<evidence type="ECO:0000313" key="3">
    <source>
        <dbReference type="Proteomes" id="UP001595530"/>
    </source>
</evidence>
<name>A0ABV7EX38_9BURK</name>
<evidence type="ECO:0000313" key="2">
    <source>
        <dbReference type="EMBL" id="MFC3107210.1"/>
    </source>
</evidence>
<dbReference type="Proteomes" id="UP001595530">
    <property type="component" value="Unassembled WGS sequence"/>
</dbReference>
<keyword evidence="3" id="KW-1185">Reference proteome</keyword>
<feature type="chain" id="PRO_5047184635" description="Lipoprotein" evidence="1">
    <location>
        <begin position="22"/>
        <end position="255"/>
    </location>
</feature>
<dbReference type="EMBL" id="JBHRTP010000008">
    <property type="protein sequence ID" value="MFC3107210.1"/>
    <property type="molecule type" value="Genomic_DNA"/>
</dbReference>
<dbReference type="PROSITE" id="PS51257">
    <property type="entry name" value="PROKAR_LIPOPROTEIN"/>
    <property type="match status" value="1"/>
</dbReference>
<gene>
    <name evidence="2" type="ORF">ACFOFO_04390</name>
</gene>
<accession>A0ABV7EX38</accession>
<protein>
    <recommendedName>
        <fullName evidence="4">Lipoprotein</fullName>
    </recommendedName>
</protein>
<feature type="signal peptide" evidence="1">
    <location>
        <begin position="1"/>
        <end position="21"/>
    </location>
</feature>
<proteinExistence type="predicted"/>
<comment type="caution">
    <text evidence="2">The sequence shown here is derived from an EMBL/GenBank/DDBJ whole genome shotgun (WGS) entry which is preliminary data.</text>
</comment>
<dbReference type="RefSeq" id="WP_390330933.1">
    <property type="nucleotide sequence ID" value="NZ_JBHRTP010000008.1"/>
</dbReference>
<sequence>MTVNKSLIAVLLMTAGLGACGGGGSVSFNTSPPPAGPSEGLWQGSTSSARTITTFVLDNGVFWILYSGSGPNPGTGIAGLIQGSGTSINGSFSSADAKDVNLEGQGIGAATVSASYVAKTSFNGTIFYPNLNQTVSFASNYNIAYEQAPSVATLAGSYTGIASTAGATDAAIVRIDASGNLNGIGTSGCQFAGTASPHARGNLYDLSITFKGGACSNGSNTLTGIAYYDAAARRLYNVALNSERSSGFIYVGLKN</sequence>
<evidence type="ECO:0008006" key="4">
    <source>
        <dbReference type="Google" id="ProtNLM"/>
    </source>
</evidence>